<dbReference type="InterPro" id="IPR007318">
    <property type="entry name" value="Phopholipid_MeTrfase"/>
</dbReference>
<evidence type="ECO:0000256" key="9">
    <source>
        <dbReference type="SAM" id="Phobius"/>
    </source>
</evidence>
<keyword evidence="5" id="KW-0443">Lipid metabolism</keyword>
<dbReference type="GO" id="GO:0008654">
    <property type="term" value="P:phospholipid biosynthetic process"/>
    <property type="evidence" value="ECO:0007669"/>
    <property type="project" value="UniProtKB-KW"/>
</dbReference>
<evidence type="ECO:0000256" key="7">
    <source>
        <dbReference type="ARBA" id="ARBA00023209"/>
    </source>
</evidence>
<evidence type="ECO:0000256" key="4">
    <source>
        <dbReference type="ARBA" id="ARBA00022989"/>
    </source>
</evidence>
<dbReference type="EMBL" id="BRXW01000032">
    <property type="protein sequence ID" value="GMI01254.1"/>
    <property type="molecule type" value="Genomic_DNA"/>
</dbReference>
<dbReference type="Proteomes" id="UP001165122">
    <property type="component" value="Unassembled WGS sequence"/>
</dbReference>
<proteinExistence type="predicted"/>
<dbReference type="Pfam" id="PF04191">
    <property type="entry name" value="PEMT"/>
    <property type="match status" value="1"/>
</dbReference>
<evidence type="ECO:0000313" key="11">
    <source>
        <dbReference type="Proteomes" id="UP001165122"/>
    </source>
</evidence>
<sequence>MDTVNLIVVATGDRFGEIFKAAPTSADQLSVGLGGDIPVFPPIFFLLALLTGVFLKLVLPKITILPPLLDKIWLRYLVFFAGFFGFVMTVQATEAALASVNTSTDFQPVKTIATGGIFAYSRNPIYAMGALYLSPCIMIALNSLYLVFTMSIMVVYLVFIVIPTEEEFLSRQIGAPYLSYLEKVSS</sequence>
<evidence type="ECO:0000256" key="3">
    <source>
        <dbReference type="ARBA" id="ARBA00022692"/>
    </source>
</evidence>
<protein>
    <recommendedName>
        <fullName evidence="12">Phospholipid methyltransferase</fullName>
    </recommendedName>
</protein>
<keyword evidence="6 9" id="KW-0472">Membrane</keyword>
<evidence type="ECO:0000256" key="5">
    <source>
        <dbReference type="ARBA" id="ARBA00023098"/>
    </source>
</evidence>
<dbReference type="GO" id="GO:0012505">
    <property type="term" value="C:endomembrane system"/>
    <property type="evidence" value="ECO:0007669"/>
    <property type="project" value="UniProtKB-SubCell"/>
</dbReference>
<dbReference type="AlphaFoldDB" id="A0A9W7F2Z5"/>
<evidence type="ECO:0000256" key="6">
    <source>
        <dbReference type="ARBA" id="ARBA00023136"/>
    </source>
</evidence>
<feature type="transmembrane region" description="Helical" evidence="9">
    <location>
        <begin position="39"/>
        <end position="60"/>
    </location>
</feature>
<keyword evidence="8" id="KW-1208">Phospholipid metabolism</keyword>
<keyword evidence="3 9" id="KW-0812">Transmembrane</keyword>
<dbReference type="OrthoDB" id="10267497at2759"/>
<keyword evidence="7" id="KW-0594">Phospholipid biosynthesis</keyword>
<keyword evidence="11" id="KW-1185">Reference proteome</keyword>
<reference evidence="11" key="1">
    <citation type="journal article" date="2023" name="Commun. Biol.">
        <title>Genome analysis of Parmales, the sister group of diatoms, reveals the evolutionary specialization of diatoms from phago-mixotrophs to photoautotrophs.</title>
        <authorList>
            <person name="Ban H."/>
            <person name="Sato S."/>
            <person name="Yoshikawa S."/>
            <person name="Yamada K."/>
            <person name="Nakamura Y."/>
            <person name="Ichinomiya M."/>
            <person name="Sato N."/>
            <person name="Blanc-Mathieu R."/>
            <person name="Endo H."/>
            <person name="Kuwata A."/>
            <person name="Ogata H."/>
        </authorList>
    </citation>
    <scope>NUCLEOTIDE SEQUENCE [LARGE SCALE GENOMIC DNA]</scope>
    <source>
        <strain evidence="11">NIES 3700</strain>
    </source>
</reference>
<evidence type="ECO:0000313" key="10">
    <source>
        <dbReference type="EMBL" id="GMI01254.1"/>
    </source>
</evidence>
<gene>
    <name evidence="10" type="ORF">TrLO_g9524</name>
</gene>
<dbReference type="Gene3D" id="1.20.120.1630">
    <property type="match status" value="1"/>
</dbReference>
<keyword evidence="4 9" id="KW-1133">Transmembrane helix</keyword>
<comment type="subcellular location">
    <subcellularLocation>
        <location evidence="1">Endomembrane system</location>
        <topology evidence="1">Multi-pass membrane protein</topology>
    </subcellularLocation>
</comment>
<evidence type="ECO:0000256" key="2">
    <source>
        <dbReference type="ARBA" id="ARBA00022516"/>
    </source>
</evidence>
<evidence type="ECO:0000256" key="1">
    <source>
        <dbReference type="ARBA" id="ARBA00004127"/>
    </source>
</evidence>
<feature type="transmembrane region" description="Helical" evidence="9">
    <location>
        <begin position="132"/>
        <end position="162"/>
    </location>
</feature>
<comment type="caution">
    <text evidence="10">The sequence shown here is derived from an EMBL/GenBank/DDBJ whole genome shotgun (WGS) entry which is preliminary data.</text>
</comment>
<organism evidence="10 11">
    <name type="scientific">Triparma laevis f. longispina</name>
    <dbReference type="NCBI Taxonomy" id="1714387"/>
    <lineage>
        <taxon>Eukaryota</taxon>
        <taxon>Sar</taxon>
        <taxon>Stramenopiles</taxon>
        <taxon>Ochrophyta</taxon>
        <taxon>Bolidophyceae</taxon>
        <taxon>Parmales</taxon>
        <taxon>Triparmaceae</taxon>
        <taxon>Triparma</taxon>
    </lineage>
</organism>
<accession>A0A9W7F2Z5</accession>
<name>A0A9W7F2Z5_9STRA</name>
<keyword evidence="2" id="KW-0444">Lipid biosynthesis</keyword>
<evidence type="ECO:0000256" key="8">
    <source>
        <dbReference type="ARBA" id="ARBA00023264"/>
    </source>
</evidence>
<feature type="transmembrane region" description="Helical" evidence="9">
    <location>
        <begin position="72"/>
        <end position="92"/>
    </location>
</feature>
<evidence type="ECO:0008006" key="12">
    <source>
        <dbReference type="Google" id="ProtNLM"/>
    </source>
</evidence>